<name>A0AAN6N289_9PEZI</name>
<evidence type="ECO:0000313" key="2">
    <source>
        <dbReference type="Proteomes" id="UP001303473"/>
    </source>
</evidence>
<dbReference type="Proteomes" id="UP001303473">
    <property type="component" value="Unassembled WGS sequence"/>
</dbReference>
<comment type="caution">
    <text evidence="1">The sequence shown here is derived from an EMBL/GenBank/DDBJ whole genome shotgun (WGS) entry which is preliminary data.</text>
</comment>
<sequence>MLLRCYFAPSTSTASRKQSKSLDELSNIVMSVSEYFRPNEVDGPRRLNHMLLLRRSRDKAPDIPDSTQLPSYPGNNHLFPHMHSGLGPYYPDTPARDPSVWGCSLVYIDWRGYPLMPLWGAYQPEAVSFPFGKDCTASAPWWVDIGTLRHGGNRQMISLETPSILRCPPQFPGFPSIRGRVPGAMPCLAILDHADKSPCLES</sequence>
<dbReference type="AlphaFoldDB" id="A0AAN6N289"/>
<keyword evidence="2" id="KW-1185">Reference proteome</keyword>
<proteinExistence type="predicted"/>
<reference evidence="2" key="1">
    <citation type="journal article" date="2023" name="Mol. Phylogenet. Evol.">
        <title>Genome-scale phylogeny and comparative genomics of the fungal order Sordariales.</title>
        <authorList>
            <person name="Hensen N."/>
            <person name="Bonometti L."/>
            <person name="Westerberg I."/>
            <person name="Brannstrom I.O."/>
            <person name="Guillou S."/>
            <person name="Cros-Aarteil S."/>
            <person name="Calhoun S."/>
            <person name="Haridas S."/>
            <person name="Kuo A."/>
            <person name="Mondo S."/>
            <person name="Pangilinan J."/>
            <person name="Riley R."/>
            <person name="LaButti K."/>
            <person name="Andreopoulos B."/>
            <person name="Lipzen A."/>
            <person name="Chen C."/>
            <person name="Yan M."/>
            <person name="Daum C."/>
            <person name="Ng V."/>
            <person name="Clum A."/>
            <person name="Steindorff A."/>
            <person name="Ohm R.A."/>
            <person name="Martin F."/>
            <person name="Silar P."/>
            <person name="Natvig D.O."/>
            <person name="Lalanne C."/>
            <person name="Gautier V."/>
            <person name="Ament-Velasquez S.L."/>
            <person name="Kruys A."/>
            <person name="Hutchinson M.I."/>
            <person name="Powell A.J."/>
            <person name="Barry K."/>
            <person name="Miller A.N."/>
            <person name="Grigoriev I.V."/>
            <person name="Debuchy R."/>
            <person name="Gladieux P."/>
            <person name="Hiltunen Thoren M."/>
            <person name="Johannesson H."/>
        </authorList>
    </citation>
    <scope>NUCLEOTIDE SEQUENCE [LARGE SCALE GENOMIC DNA]</scope>
    <source>
        <strain evidence="2">CBS 340.73</strain>
    </source>
</reference>
<evidence type="ECO:0000313" key="1">
    <source>
        <dbReference type="EMBL" id="KAK3936488.1"/>
    </source>
</evidence>
<accession>A0AAN6N289</accession>
<organism evidence="1 2">
    <name type="scientific">Diplogelasinospora grovesii</name>
    <dbReference type="NCBI Taxonomy" id="303347"/>
    <lineage>
        <taxon>Eukaryota</taxon>
        <taxon>Fungi</taxon>
        <taxon>Dikarya</taxon>
        <taxon>Ascomycota</taxon>
        <taxon>Pezizomycotina</taxon>
        <taxon>Sordariomycetes</taxon>
        <taxon>Sordariomycetidae</taxon>
        <taxon>Sordariales</taxon>
        <taxon>Diplogelasinosporaceae</taxon>
        <taxon>Diplogelasinospora</taxon>
    </lineage>
</organism>
<protein>
    <submittedName>
        <fullName evidence="1">Uncharacterized protein</fullName>
    </submittedName>
</protein>
<gene>
    <name evidence="1" type="ORF">QBC46DRAFT_394963</name>
</gene>
<dbReference type="EMBL" id="MU853882">
    <property type="protein sequence ID" value="KAK3936488.1"/>
    <property type="molecule type" value="Genomic_DNA"/>
</dbReference>